<protein>
    <submittedName>
        <fullName evidence="2">DUF2798 domain-containing protein</fullName>
    </submittedName>
</protein>
<dbReference type="InterPro" id="IPR021529">
    <property type="entry name" value="DUF2798"/>
</dbReference>
<keyword evidence="1" id="KW-0812">Transmembrane</keyword>
<dbReference type="Proteomes" id="UP000315252">
    <property type="component" value="Unassembled WGS sequence"/>
</dbReference>
<proteinExistence type="predicted"/>
<evidence type="ECO:0000313" key="3">
    <source>
        <dbReference type="Proteomes" id="UP000315252"/>
    </source>
</evidence>
<evidence type="ECO:0000256" key="1">
    <source>
        <dbReference type="SAM" id="Phobius"/>
    </source>
</evidence>
<dbReference type="OrthoDB" id="7159403at2"/>
<name>A0A545U138_9PROT</name>
<keyword evidence="3" id="KW-1185">Reference proteome</keyword>
<feature type="transmembrane region" description="Helical" evidence="1">
    <location>
        <begin position="12"/>
        <end position="37"/>
    </location>
</feature>
<dbReference type="Pfam" id="PF11391">
    <property type="entry name" value="DUF2798"/>
    <property type="match status" value="1"/>
</dbReference>
<keyword evidence="1" id="KW-0472">Membrane</keyword>
<organism evidence="2 3">
    <name type="scientific">Denitrobaculum tricleocarpae</name>
    <dbReference type="NCBI Taxonomy" id="2591009"/>
    <lineage>
        <taxon>Bacteria</taxon>
        <taxon>Pseudomonadati</taxon>
        <taxon>Pseudomonadota</taxon>
        <taxon>Alphaproteobacteria</taxon>
        <taxon>Rhodospirillales</taxon>
        <taxon>Rhodospirillaceae</taxon>
        <taxon>Denitrobaculum</taxon>
    </lineage>
</organism>
<dbReference type="PROSITE" id="PS51257">
    <property type="entry name" value="PROKAR_LIPOPROTEIN"/>
    <property type="match status" value="1"/>
</dbReference>
<comment type="caution">
    <text evidence="2">The sequence shown here is derived from an EMBL/GenBank/DDBJ whole genome shotgun (WGS) entry which is preliminary data.</text>
</comment>
<gene>
    <name evidence="2" type="ORF">FKG95_00810</name>
</gene>
<dbReference type="EMBL" id="VHSH01000001">
    <property type="protein sequence ID" value="TQV83175.1"/>
    <property type="molecule type" value="Genomic_DNA"/>
</dbReference>
<keyword evidence="1" id="KW-1133">Transmembrane helix</keyword>
<evidence type="ECO:0000313" key="2">
    <source>
        <dbReference type="EMBL" id="TQV83175.1"/>
    </source>
</evidence>
<sequence length="78" mass="8689">MKPFIPQRFESLVFGLLLSGFMSCLVTLIASVLTVGIEPGLFGIWMENWFSSWLVAFPAVLVVAPLVRRIVHRLVITG</sequence>
<accession>A0A545U138</accession>
<feature type="transmembrane region" description="Helical" evidence="1">
    <location>
        <begin position="49"/>
        <end position="67"/>
    </location>
</feature>
<reference evidence="2 3" key="1">
    <citation type="submission" date="2019-06" db="EMBL/GenBank/DDBJ databases">
        <title>Whole genome sequence for Rhodospirillaceae sp. R148.</title>
        <authorList>
            <person name="Wang G."/>
        </authorList>
    </citation>
    <scope>NUCLEOTIDE SEQUENCE [LARGE SCALE GENOMIC DNA]</scope>
    <source>
        <strain evidence="2 3">R148</strain>
    </source>
</reference>
<dbReference type="RefSeq" id="WP_142894196.1">
    <property type="nucleotide sequence ID" value="NZ_ML660052.1"/>
</dbReference>
<dbReference type="AlphaFoldDB" id="A0A545U138"/>